<dbReference type="GO" id="GO:0035251">
    <property type="term" value="F:UDP-glucosyltransferase activity"/>
    <property type="evidence" value="ECO:0007669"/>
    <property type="project" value="TreeGrafter"/>
</dbReference>
<dbReference type="PROSITE" id="PS00375">
    <property type="entry name" value="UDPGT"/>
    <property type="match status" value="1"/>
</dbReference>
<evidence type="ECO:0000256" key="4">
    <source>
        <dbReference type="RuleBase" id="RU003718"/>
    </source>
</evidence>
<organism evidence="7 8">
    <name type="scientific">Tripterygium wilfordii</name>
    <name type="common">Thunder God vine</name>
    <dbReference type="NCBI Taxonomy" id="458696"/>
    <lineage>
        <taxon>Eukaryota</taxon>
        <taxon>Viridiplantae</taxon>
        <taxon>Streptophyta</taxon>
        <taxon>Embryophyta</taxon>
        <taxon>Tracheophyta</taxon>
        <taxon>Spermatophyta</taxon>
        <taxon>Magnoliopsida</taxon>
        <taxon>eudicotyledons</taxon>
        <taxon>Gunneridae</taxon>
        <taxon>Pentapetalae</taxon>
        <taxon>rosids</taxon>
        <taxon>fabids</taxon>
        <taxon>Celastrales</taxon>
        <taxon>Celastraceae</taxon>
        <taxon>Tripterygium</taxon>
    </lineage>
</organism>
<comment type="caution">
    <text evidence="7">The sequence shown here is derived from an EMBL/GenBank/DDBJ whole genome shotgun (WGS) entry which is preliminary data.</text>
</comment>
<gene>
    <name evidence="7" type="ORF">HS088_TW07G01199</name>
</gene>
<dbReference type="OrthoDB" id="5835829at2759"/>
<evidence type="ECO:0000313" key="7">
    <source>
        <dbReference type="EMBL" id="KAF5745607.1"/>
    </source>
</evidence>
<dbReference type="FunFam" id="3.40.50.2000:FF:000047">
    <property type="entry name" value="Glycosyltransferase"/>
    <property type="match status" value="1"/>
</dbReference>
<dbReference type="InterPro" id="IPR002213">
    <property type="entry name" value="UDP_glucos_trans"/>
</dbReference>
<dbReference type="CDD" id="cd03784">
    <property type="entry name" value="GT1_Gtf-like"/>
    <property type="match status" value="1"/>
</dbReference>
<evidence type="ECO:0000256" key="3">
    <source>
        <dbReference type="ARBA" id="ARBA00022679"/>
    </source>
</evidence>
<dbReference type="EC" id="2.4.1.-" evidence="5"/>
<name>A0A7J7DGX3_TRIWF</name>
<evidence type="ECO:0000313" key="8">
    <source>
        <dbReference type="Proteomes" id="UP000593562"/>
    </source>
</evidence>
<reference evidence="7 8" key="1">
    <citation type="journal article" date="2020" name="Nat. Commun.">
        <title>Genome of Tripterygium wilfordii and identification of cytochrome P450 involved in triptolide biosynthesis.</title>
        <authorList>
            <person name="Tu L."/>
            <person name="Su P."/>
            <person name="Zhang Z."/>
            <person name="Gao L."/>
            <person name="Wang J."/>
            <person name="Hu T."/>
            <person name="Zhou J."/>
            <person name="Zhang Y."/>
            <person name="Zhao Y."/>
            <person name="Liu Y."/>
            <person name="Song Y."/>
            <person name="Tong Y."/>
            <person name="Lu Y."/>
            <person name="Yang J."/>
            <person name="Xu C."/>
            <person name="Jia M."/>
            <person name="Peters R.J."/>
            <person name="Huang L."/>
            <person name="Gao W."/>
        </authorList>
    </citation>
    <scope>NUCLEOTIDE SEQUENCE [LARGE SCALE GENOMIC DNA]</scope>
    <source>
        <strain evidence="8">cv. XIE 37</strain>
        <tissue evidence="7">Leaf</tissue>
    </source>
</reference>
<dbReference type="PANTHER" id="PTHR48047">
    <property type="entry name" value="GLYCOSYLTRANSFERASE"/>
    <property type="match status" value="1"/>
</dbReference>
<proteinExistence type="inferred from homology"/>
<dbReference type="InParanoid" id="A0A7J7DGX3"/>
<dbReference type="Gene3D" id="3.40.50.2000">
    <property type="entry name" value="Glycogen Phosphorylase B"/>
    <property type="match status" value="2"/>
</dbReference>
<sequence length="483" mass="53835">MDLNSSPIEIFFFPYVGGGHQIPMIDMARVFASHGAKSTIISTPKQALSFQKTIHRNQQLGLSISIHTLKLPENDEISDTDMSATPFTDTSILQEPLKDLLIQRKPNCIVHDMFHRWAPDAIDGLEIDIARILFTGSCCYARCVRASLAKYKPYEKVGSDYEPFVVPGLPDRIELTRSKLPPGTRQPEQHQDHKKMHKVDENISGVLVNSFYDLEPAYVEYFKNELGYKSWLVGPVSLCNRDVEDKTERGKLATIDDQSITTWLDSKKPNSVLYISFGSLARLAPAQLIEIANGLEASNYPFIWVVGKISKSADQGPESEPETYLPSGFEEKIRKSNIGLIIRGWSPQLLILEHAAVGGFMTHCGWNSTLEGLSAGVPMITWPIAAEQFENEKLITEVLKIGVNVGSIEWASWNTQPSAVVGKEKVEAAVRRLMGGGDEVAEMRRRVRELGEKAKRAIEEGGSSYRDVDSLMEELKRRCKGGA</sequence>
<dbReference type="Proteomes" id="UP000593562">
    <property type="component" value="Unassembled WGS sequence"/>
</dbReference>
<dbReference type="PANTHER" id="PTHR48047:SF81">
    <property type="entry name" value="GLYCOSYLTRANSFERASE"/>
    <property type="match status" value="1"/>
</dbReference>
<keyword evidence="8" id="KW-1185">Reference proteome</keyword>
<evidence type="ECO:0000256" key="6">
    <source>
        <dbReference type="SAM" id="MobiDB-lite"/>
    </source>
</evidence>
<evidence type="ECO:0000256" key="5">
    <source>
        <dbReference type="RuleBase" id="RU362057"/>
    </source>
</evidence>
<dbReference type="Pfam" id="PF00201">
    <property type="entry name" value="UDPGT"/>
    <property type="match status" value="1"/>
</dbReference>
<protein>
    <recommendedName>
        <fullName evidence="5">Glycosyltransferase</fullName>
        <ecNumber evidence="5">2.4.1.-</ecNumber>
    </recommendedName>
</protein>
<dbReference type="AlphaFoldDB" id="A0A7J7DGX3"/>
<accession>A0A7J7DGX3</accession>
<dbReference type="SUPFAM" id="SSF53756">
    <property type="entry name" value="UDP-Glycosyltransferase/glycogen phosphorylase"/>
    <property type="match status" value="1"/>
</dbReference>
<dbReference type="EMBL" id="JAAARO010000007">
    <property type="protein sequence ID" value="KAF5745607.1"/>
    <property type="molecule type" value="Genomic_DNA"/>
</dbReference>
<evidence type="ECO:0000256" key="1">
    <source>
        <dbReference type="ARBA" id="ARBA00009995"/>
    </source>
</evidence>
<feature type="region of interest" description="Disordered" evidence="6">
    <location>
        <begin position="176"/>
        <end position="196"/>
    </location>
</feature>
<keyword evidence="3 4" id="KW-0808">Transferase</keyword>
<dbReference type="InterPro" id="IPR035595">
    <property type="entry name" value="UDP_glycos_trans_CS"/>
</dbReference>
<comment type="similarity">
    <text evidence="1 4">Belongs to the UDP-glycosyltransferase family.</text>
</comment>
<evidence type="ECO:0000256" key="2">
    <source>
        <dbReference type="ARBA" id="ARBA00022676"/>
    </source>
</evidence>
<keyword evidence="2 4" id="KW-0328">Glycosyltransferase</keyword>